<comment type="caution">
    <text evidence="2">The sequence shown here is derived from an EMBL/GenBank/DDBJ whole genome shotgun (WGS) entry which is preliminary data.</text>
</comment>
<keyword evidence="3" id="KW-1185">Reference proteome</keyword>
<feature type="coiled-coil region" evidence="1">
    <location>
        <begin position="32"/>
        <end position="59"/>
    </location>
</feature>
<dbReference type="EMBL" id="JADBJN010000002">
    <property type="protein sequence ID" value="KAG5676572.1"/>
    <property type="molecule type" value="Genomic_DNA"/>
</dbReference>
<protein>
    <submittedName>
        <fullName evidence="2">Uncharacterized protein</fullName>
    </submittedName>
</protein>
<dbReference type="AlphaFoldDB" id="A0A9J6C318"/>
<evidence type="ECO:0000313" key="3">
    <source>
        <dbReference type="Proteomes" id="UP001107558"/>
    </source>
</evidence>
<keyword evidence="1" id="KW-0175">Coiled coil</keyword>
<organism evidence="2 3">
    <name type="scientific">Polypedilum vanderplanki</name>
    <name type="common">Sleeping chironomid midge</name>
    <dbReference type="NCBI Taxonomy" id="319348"/>
    <lineage>
        <taxon>Eukaryota</taxon>
        <taxon>Metazoa</taxon>
        <taxon>Ecdysozoa</taxon>
        <taxon>Arthropoda</taxon>
        <taxon>Hexapoda</taxon>
        <taxon>Insecta</taxon>
        <taxon>Pterygota</taxon>
        <taxon>Neoptera</taxon>
        <taxon>Endopterygota</taxon>
        <taxon>Diptera</taxon>
        <taxon>Nematocera</taxon>
        <taxon>Chironomoidea</taxon>
        <taxon>Chironomidae</taxon>
        <taxon>Chironominae</taxon>
        <taxon>Polypedilum</taxon>
        <taxon>Polypedilum</taxon>
    </lineage>
</organism>
<evidence type="ECO:0000313" key="2">
    <source>
        <dbReference type="EMBL" id="KAG5676572.1"/>
    </source>
</evidence>
<proteinExistence type="predicted"/>
<name>A0A9J6C318_POLVA</name>
<evidence type="ECO:0000256" key="1">
    <source>
        <dbReference type="SAM" id="Coils"/>
    </source>
</evidence>
<dbReference type="OrthoDB" id="10505121at2759"/>
<reference evidence="2" key="1">
    <citation type="submission" date="2021-03" db="EMBL/GenBank/DDBJ databases">
        <title>Chromosome level genome of the anhydrobiotic midge Polypedilum vanderplanki.</title>
        <authorList>
            <person name="Yoshida Y."/>
            <person name="Kikawada T."/>
            <person name="Gusev O."/>
        </authorList>
    </citation>
    <scope>NUCLEOTIDE SEQUENCE</scope>
    <source>
        <strain evidence="2">NIAS01</strain>
        <tissue evidence="2">Whole body or cell culture</tissue>
    </source>
</reference>
<dbReference type="Proteomes" id="UP001107558">
    <property type="component" value="Chromosome 2"/>
</dbReference>
<sequence>MCESISCDESEFDCELVASEEIMYLDQAIEKSKKIQSSLEASINQIEKLKSKYEGSANNYFYDFVPSKKVSRDCARTEYLLYSIYDIHLTKLCQKLDLYSSPQRCTPPQFKRLTHVSSSCSSSPSTSSTEYLQTEDETMIDENVEEKKTTGYRSHREILKIYNKMKTEKIKSDRELSGALISLDKAMTLSTNRANEAKSYVWLKPKLKTPKRNISLNYRRSISTSMCRVKHSTPIQIKRPLSTSVIF</sequence>
<gene>
    <name evidence="2" type="ORF">PVAND_006395</name>
</gene>
<accession>A0A9J6C318</accession>